<dbReference type="PROSITE" id="PS50213">
    <property type="entry name" value="FAS1"/>
    <property type="match status" value="1"/>
</dbReference>
<protein>
    <recommendedName>
        <fullName evidence="3">FAS1 domain-containing protein</fullName>
    </recommendedName>
</protein>
<feature type="signal peptide" evidence="2">
    <location>
        <begin position="1"/>
        <end position="20"/>
    </location>
</feature>
<dbReference type="Pfam" id="PF02469">
    <property type="entry name" value="Fasciclin"/>
    <property type="match status" value="1"/>
</dbReference>
<organism evidence="4 5">
    <name type="scientific">Chlorella vulgaris</name>
    <name type="common">Green alga</name>
    <dbReference type="NCBI Taxonomy" id="3077"/>
    <lineage>
        <taxon>Eukaryota</taxon>
        <taxon>Viridiplantae</taxon>
        <taxon>Chlorophyta</taxon>
        <taxon>core chlorophytes</taxon>
        <taxon>Trebouxiophyceae</taxon>
        <taxon>Chlorellales</taxon>
        <taxon>Chlorellaceae</taxon>
        <taxon>Chlorella clade</taxon>
        <taxon>Chlorella</taxon>
    </lineage>
</organism>
<dbReference type="InterPro" id="IPR000782">
    <property type="entry name" value="FAS1_domain"/>
</dbReference>
<dbReference type="Proteomes" id="UP001055712">
    <property type="component" value="Unassembled WGS sequence"/>
</dbReference>
<feature type="domain" description="FAS1" evidence="3">
    <location>
        <begin position="109"/>
        <end position="255"/>
    </location>
</feature>
<dbReference type="SUPFAM" id="SSF82153">
    <property type="entry name" value="FAS1 domain"/>
    <property type="match status" value="1"/>
</dbReference>
<keyword evidence="2" id="KW-0732">Signal</keyword>
<evidence type="ECO:0000256" key="2">
    <source>
        <dbReference type="SAM" id="SignalP"/>
    </source>
</evidence>
<evidence type="ECO:0000313" key="5">
    <source>
        <dbReference type="Proteomes" id="UP001055712"/>
    </source>
</evidence>
<evidence type="ECO:0000313" key="4">
    <source>
        <dbReference type="EMBL" id="KAI3430562.1"/>
    </source>
</evidence>
<dbReference type="EMBL" id="SIDB01000007">
    <property type="protein sequence ID" value="KAI3430562.1"/>
    <property type="molecule type" value="Genomic_DNA"/>
</dbReference>
<keyword evidence="5" id="KW-1185">Reference proteome</keyword>
<accession>A0A9D4TNS0</accession>
<dbReference type="Gene3D" id="2.30.180.10">
    <property type="entry name" value="FAS1 domain"/>
    <property type="match status" value="1"/>
</dbReference>
<comment type="caution">
    <text evidence="4">The sequence shown here is derived from an EMBL/GenBank/DDBJ whole genome shotgun (WGS) entry which is preliminary data.</text>
</comment>
<evidence type="ECO:0000256" key="1">
    <source>
        <dbReference type="SAM" id="MobiDB-lite"/>
    </source>
</evidence>
<proteinExistence type="predicted"/>
<feature type="region of interest" description="Disordered" evidence="1">
    <location>
        <begin position="50"/>
        <end position="107"/>
    </location>
</feature>
<dbReference type="AlphaFoldDB" id="A0A9D4TNS0"/>
<reference evidence="4" key="1">
    <citation type="journal article" date="2019" name="Plant J.">
        <title>Chlorella vulgaris genome assembly and annotation reveals the molecular basis for metabolic acclimation to high light conditions.</title>
        <authorList>
            <person name="Cecchin M."/>
            <person name="Marcolungo L."/>
            <person name="Rossato M."/>
            <person name="Girolomoni L."/>
            <person name="Cosentino E."/>
            <person name="Cuine S."/>
            <person name="Li-Beisson Y."/>
            <person name="Delledonne M."/>
            <person name="Ballottari M."/>
        </authorList>
    </citation>
    <scope>NUCLEOTIDE SEQUENCE</scope>
    <source>
        <strain evidence="4">211/11P</strain>
    </source>
</reference>
<reference evidence="4" key="2">
    <citation type="submission" date="2020-11" db="EMBL/GenBank/DDBJ databases">
        <authorList>
            <person name="Cecchin M."/>
            <person name="Marcolungo L."/>
            <person name="Rossato M."/>
            <person name="Girolomoni L."/>
            <person name="Cosentino E."/>
            <person name="Cuine S."/>
            <person name="Li-Beisson Y."/>
            <person name="Delledonne M."/>
            <person name="Ballottari M."/>
        </authorList>
    </citation>
    <scope>NUCLEOTIDE SEQUENCE</scope>
    <source>
        <strain evidence="4">211/11P</strain>
        <tissue evidence="4">Whole cell</tissue>
    </source>
</reference>
<gene>
    <name evidence="4" type="ORF">D9Q98_005155</name>
</gene>
<evidence type="ECO:0000259" key="3">
    <source>
        <dbReference type="PROSITE" id="PS50213"/>
    </source>
</evidence>
<dbReference type="InterPro" id="IPR036378">
    <property type="entry name" value="FAS1_dom_sf"/>
</dbReference>
<feature type="compositionally biased region" description="Polar residues" evidence="1">
    <location>
        <begin position="95"/>
        <end position="104"/>
    </location>
</feature>
<name>A0A9D4TNS0_CHLVU</name>
<feature type="chain" id="PRO_5038498924" description="FAS1 domain-containing protein" evidence="2">
    <location>
        <begin position="21"/>
        <end position="273"/>
    </location>
</feature>
<dbReference type="OrthoDB" id="513597at2759"/>
<sequence length="273" mass="27878">MGSVGRLIVAGLLLALSGQAVVLPVAAHSGGGTDTGTVLTRHLLRTDYVGSDPIGSDPVGADTVGSDPIGQDTRGSGKRVQSEQPKRVAAPATEARTNVTQSPATGPRCSTAAAVVASNPNTTIFAQLIQAGGLQPYLQSPSNAPLMLLAPDDIAWQAFLQGFGLTIEKLLADRDLLQALLPFHVIPGIALPSDQWEPSTKLPMLAPGQTVTVQLPSSSNRYTYLQGAQGYALGGVLAEKPACGGALVFVLGSVLISEAADGVLTRQGLVAAG</sequence>